<keyword evidence="5" id="KW-1185">Reference proteome</keyword>
<keyword evidence="4" id="KW-0472">Membrane</keyword>
<dbReference type="WBParaSite" id="PSAMB.scaffold15565size1537.g36572.t1">
    <property type="protein sequence ID" value="PSAMB.scaffold15565size1537.g36572.t1"/>
    <property type="gene ID" value="PSAMB.scaffold15565size1537.g36572"/>
</dbReference>
<evidence type="ECO:0000256" key="4">
    <source>
        <dbReference type="ARBA" id="ARBA00023136"/>
    </source>
</evidence>
<name>A0A914V584_9BILA</name>
<comment type="subcellular location">
    <subcellularLocation>
        <location evidence="1">Membrane</location>
        <topology evidence="1">Single-pass membrane protein</topology>
    </subcellularLocation>
</comment>
<dbReference type="InterPro" id="IPR052250">
    <property type="entry name" value="PDI_TMX3"/>
</dbReference>
<evidence type="ECO:0000256" key="1">
    <source>
        <dbReference type="ARBA" id="ARBA00004167"/>
    </source>
</evidence>
<evidence type="ECO:0000313" key="5">
    <source>
        <dbReference type="Proteomes" id="UP000887566"/>
    </source>
</evidence>
<reference evidence="6" key="1">
    <citation type="submission" date="2022-11" db="UniProtKB">
        <authorList>
            <consortium name="WormBaseParasite"/>
        </authorList>
    </citation>
    <scope>IDENTIFICATION</scope>
</reference>
<sequence>KDYHEAAKKLFTVAYLYETAPENLPASITTKSRPAVVAFKDGGYFEYDETKDGNLSVWMQTERWPAFPLVNYGNLYDIGLCCNKLLVLAILDIAERRKTTTSIGKFSSLVERVAKENHDKLKTNYQFGWLDGNEIANGVILGVVPIPGILIFNVTSYQYYLCEDAPDQITKDSLLLW</sequence>
<evidence type="ECO:0000256" key="2">
    <source>
        <dbReference type="ARBA" id="ARBA00022692"/>
    </source>
</evidence>
<proteinExistence type="predicted"/>
<dbReference type="Proteomes" id="UP000887566">
    <property type="component" value="Unplaced"/>
</dbReference>
<keyword evidence="3" id="KW-1133">Transmembrane helix</keyword>
<keyword evidence="2" id="KW-0812">Transmembrane</keyword>
<dbReference type="Pfam" id="PF13848">
    <property type="entry name" value="Thioredoxin_6"/>
    <property type="match status" value="1"/>
</dbReference>
<accession>A0A914V584</accession>
<dbReference type="PANTHER" id="PTHR46426:SF1">
    <property type="entry name" value="PROTEIN DISULFIDE-ISOMERASE TMX3"/>
    <property type="match status" value="1"/>
</dbReference>
<dbReference type="PANTHER" id="PTHR46426">
    <property type="entry name" value="PROTEIN DISULFIDE-ISOMERASE TMX3"/>
    <property type="match status" value="1"/>
</dbReference>
<protein>
    <submittedName>
        <fullName evidence="6">Uncharacterized protein</fullName>
    </submittedName>
</protein>
<dbReference type="GO" id="GO:0005783">
    <property type="term" value="C:endoplasmic reticulum"/>
    <property type="evidence" value="ECO:0007669"/>
    <property type="project" value="TreeGrafter"/>
</dbReference>
<organism evidence="5 6">
    <name type="scientific">Plectus sambesii</name>
    <dbReference type="NCBI Taxonomy" id="2011161"/>
    <lineage>
        <taxon>Eukaryota</taxon>
        <taxon>Metazoa</taxon>
        <taxon>Ecdysozoa</taxon>
        <taxon>Nematoda</taxon>
        <taxon>Chromadorea</taxon>
        <taxon>Plectida</taxon>
        <taxon>Plectina</taxon>
        <taxon>Plectoidea</taxon>
        <taxon>Plectidae</taxon>
        <taxon>Plectus</taxon>
    </lineage>
</organism>
<evidence type="ECO:0000313" key="6">
    <source>
        <dbReference type="WBParaSite" id="PSAMB.scaffold15565size1537.g36572.t1"/>
    </source>
</evidence>
<evidence type="ECO:0000256" key="3">
    <source>
        <dbReference type="ARBA" id="ARBA00022989"/>
    </source>
</evidence>
<dbReference type="GO" id="GO:0016020">
    <property type="term" value="C:membrane"/>
    <property type="evidence" value="ECO:0007669"/>
    <property type="project" value="UniProtKB-SubCell"/>
</dbReference>
<dbReference type="AlphaFoldDB" id="A0A914V584"/>